<protein>
    <submittedName>
        <fullName evidence="2">Heat shock transcription factor 2 binding protein</fullName>
    </submittedName>
</protein>
<dbReference type="EMBL" id="JACASE010000020">
    <property type="protein sequence ID" value="KAF6394470.1"/>
    <property type="molecule type" value="Genomic_DNA"/>
</dbReference>
<name>A0A7J8B809_ROUAE</name>
<dbReference type="Proteomes" id="UP000593571">
    <property type="component" value="Unassembled WGS sequence"/>
</dbReference>
<dbReference type="AlphaFoldDB" id="A0A7J8B809"/>
<organism evidence="2 3">
    <name type="scientific">Rousettus aegyptiacus</name>
    <name type="common">Egyptian fruit bat</name>
    <name type="synonym">Pteropus aegyptiacus</name>
    <dbReference type="NCBI Taxonomy" id="9407"/>
    <lineage>
        <taxon>Eukaryota</taxon>
        <taxon>Metazoa</taxon>
        <taxon>Chordata</taxon>
        <taxon>Craniata</taxon>
        <taxon>Vertebrata</taxon>
        <taxon>Euteleostomi</taxon>
        <taxon>Mammalia</taxon>
        <taxon>Eutheria</taxon>
        <taxon>Laurasiatheria</taxon>
        <taxon>Chiroptera</taxon>
        <taxon>Yinpterochiroptera</taxon>
        <taxon>Pteropodoidea</taxon>
        <taxon>Pteropodidae</taxon>
        <taxon>Rousettinae</taxon>
        <taxon>Rousettus</taxon>
    </lineage>
</organism>
<sequence>MDLERKEHELEQLRMDCEHFKARLEAAQADSLREKKEKLALRQQLQEARQQLQQQAEYCTEMGAAACTLLWGVSSSEEVVTAILGGDKALKFFNITGQTMESFVKSLDGDVREPDSDENQFVFALAGIVTNVAAIACGREFLVTSSRVLLDTMLQLLGDLKPGQCTKLKVLLLMALYNVSINLKGLRYISESPGFVPLLWWLLSVITDTSVTLVSGARHGDAVFTHLAAFSPVSRSPAVSARSRWHVTDALACAAPCPCTLVYSWKVTLLVAPVRPSPPPPNTCYFVCWPLFQVLYTYSQIYFFKCAHKVNIVISVIKNWRHTELIACLELHSNRWGPRPLGSRSHLVGCFSARRKCLGDRSLRSWGLLSCPCL</sequence>
<gene>
    <name evidence="2" type="ORF">HJG63_006460</name>
</gene>
<keyword evidence="1" id="KW-0175">Coiled coil</keyword>
<reference evidence="2 3" key="1">
    <citation type="journal article" date="2020" name="Nature">
        <title>Six reference-quality genomes reveal evolution of bat adaptations.</title>
        <authorList>
            <person name="Jebb D."/>
            <person name="Huang Z."/>
            <person name="Pippel M."/>
            <person name="Hughes G.M."/>
            <person name="Lavrichenko K."/>
            <person name="Devanna P."/>
            <person name="Winkler S."/>
            <person name="Jermiin L.S."/>
            <person name="Skirmuntt E.C."/>
            <person name="Katzourakis A."/>
            <person name="Burkitt-Gray L."/>
            <person name="Ray D.A."/>
            <person name="Sullivan K.A.M."/>
            <person name="Roscito J.G."/>
            <person name="Kirilenko B.M."/>
            <person name="Davalos L.M."/>
            <person name="Corthals A.P."/>
            <person name="Power M.L."/>
            <person name="Jones G."/>
            <person name="Ransome R.D."/>
            <person name="Dechmann D.K.N."/>
            <person name="Locatelli A.G."/>
            <person name="Puechmaille S.J."/>
            <person name="Fedrigo O."/>
            <person name="Jarvis E.D."/>
            <person name="Hiller M."/>
            <person name="Vernes S.C."/>
            <person name="Myers E.W."/>
            <person name="Teeling E.C."/>
        </authorList>
    </citation>
    <scope>NUCLEOTIDE SEQUENCE [LARGE SCALE GENOMIC DNA]</scope>
    <source>
        <strain evidence="2">MRouAeg1</strain>
        <tissue evidence="2">Muscle</tissue>
    </source>
</reference>
<evidence type="ECO:0000256" key="1">
    <source>
        <dbReference type="SAM" id="Coils"/>
    </source>
</evidence>
<evidence type="ECO:0000313" key="3">
    <source>
        <dbReference type="Proteomes" id="UP000593571"/>
    </source>
</evidence>
<dbReference type="PANTHER" id="PTHR15434">
    <property type="entry name" value="HEAT SHOCK FACTOR 2-BINDING PROTEIN"/>
    <property type="match status" value="1"/>
</dbReference>
<dbReference type="GO" id="GO:0005829">
    <property type="term" value="C:cytosol"/>
    <property type="evidence" value="ECO:0007669"/>
    <property type="project" value="TreeGrafter"/>
</dbReference>
<keyword evidence="2" id="KW-0346">Stress response</keyword>
<feature type="coiled-coil region" evidence="1">
    <location>
        <begin position="3"/>
        <end position="62"/>
    </location>
</feature>
<keyword evidence="3" id="KW-1185">Reference proteome</keyword>
<dbReference type="PANTHER" id="PTHR15434:SF2">
    <property type="entry name" value="HEAT SHOCK FACTOR 2-BINDING PROTEIN"/>
    <property type="match status" value="1"/>
</dbReference>
<evidence type="ECO:0000313" key="2">
    <source>
        <dbReference type="EMBL" id="KAF6394470.1"/>
    </source>
</evidence>
<accession>A0A7J8B809</accession>
<proteinExistence type="predicted"/>
<dbReference type="InterPro" id="IPR039584">
    <property type="entry name" value="HSF2BP"/>
</dbReference>
<comment type="caution">
    <text evidence="2">The sequence shown here is derived from an EMBL/GenBank/DDBJ whole genome shotgun (WGS) entry which is preliminary data.</text>
</comment>